<dbReference type="Pfam" id="PF18962">
    <property type="entry name" value="Por_Secre_tail"/>
    <property type="match status" value="1"/>
</dbReference>
<dbReference type="PROSITE" id="PS50853">
    <property type="entry name" value="FN3"/>
    <property type="match status" value="1"/>
</dbReference>
<dbReference type="Pfam" id="PF00041">
    <property type="entry name" value="fn3"/>
    <property type="match status" value="1"/>
</dbReference>
<dbReference type="EMBL" id="PDUD01000018">
    <property type="protein sequence ID" value="PHN06299.1"/>
    <property type="molecule type" value="Genomic_DNA"/>
</dbReference>
<dbReference type="AlphaFoldDB" id="A0A2D0NDN8"/>
<dbReference type="OrthoDB" id="9806701at2"/>
<dbReference type="InterPro" id="IPR035992">
    <property type="entry name" value="Ricin_B-like_lectins"/>
</dbReference>
<dbReference type="SUPFAM" id="SSF50370">
    <property type="entry name" value="Ricin B-like lectins"/>
    <property type="match status" value="1"/>
</dbReference>
<dbReference type="PRINTS" id="PR00843">
    <property type="entry name" value="GLHYDRLASE30"/>
</dbReference>
<gene>
    <name evidence="6" type="ORF">CRP01_12055</name>
</gene>
<dbReference type="GO" id="GO:0004348">
    <property type="term" value="F:glucosylceramidase activity"/>
    <property type="evidence" value="ECO:0007669"/>
    <property type="project" value="InterPro"/>
</dbReference>
<dbReference type="Pfam" id="PF02055">
    <property type="entry name" value="Glyco_hydro_30"/>
    <property type="match status" value="1"/>
</dbReference>
<evidence type="ECO:0000259" key="5">
    <source>
        <dbReference type="PROSITE" id="PS50853"/>
    </source>
</evidence>
<evidence type="ECO:0000313" key="7">
    <source>
        <dbReference type="Proteomes" id="UP000223913"/>
    </source>
</evidence>
<dbReference type="SUPFAM" id="SSF51445">
    <property type="entry name" value="(Trans)glycosidases"/>
    <property type="match status" value="1"/>
</dbReference>
<dbReference type="CDD" id="cd00063">
    <property type="entry name" value="FN3"/>
    <property type="match status" value="1"/>
</dbReference>
<dbReference type="InterPro" id="IPR003961">
    <property type="entry name" value="FN3_dom"/>
</dbReference>
<dbReference type="Gene3D" id="2.60.40.10">
    <property type="entry name" value="Immunoglobulins"/>
    <property type="match status" value="1"/>
</dbReference>
<dbReference type="GO" id="GO:0006680">
    <property type="term" value="P:glucosylceramide catabolic process"/>
    <property type="evidence" value="ECO:0007669"/>
    <property type="project" value="TreeGrafter"/>
</dbReference>
<comment type="caution">
    <text evidence="6">The sequence shown here is derived from an EMBL/GenBank/DDBJ whole genome shotgun (WGS) entry which is preliminary data.</text>
</comment>
<dbReference type="PANTHER" id="PTHR11069:SF23">
    <property type="entry name" value="LYSOSOMAL ACID GLUCOSYLCERAMIDASE"/>
    <property type="match status" value="1"/>
</dbReference>
<dbReference type="Gene3D" id="2.60.40.1180">
    <property type="entry name" value="Golgi alpha-mannosidase II"/>
    <property type="match status" value="1"/>
</dbReference>
<evidence type="ECO:0000256" key="2">
    <source>
        <dbReference type="ARBA" id="ARBA00022729"/>
    </source>
</evidence>
<dbReference type="Gene3D" id="3.20.20.80">
    <property type="entry name" value="Glycosidases"/>
    <property type="match status" value="1"/>
</dbReference>
<evidence type="ECO:0000313" key="6">
    <source>
        <dbReference type="EMBL" id="PHN06299.1"/>
    </source>
</evidence>
<keyword evidence="7" id="KW-1185">Reference proteome</keyword>
<dbReference type="InterPro" id="IPR026444">
    <property type="entry name" value="Secre_tail"/>
</dbReference>
<organism evidence="6 7">
    <name type="scientific">Flavilitoribacter nigricans (strain ATCC 23147 / DSM 23189 / NBRC 102662 / NCIMB 1420 / SS-2)</name>
    <name type="common">Lewinella nigricans</name>
    <dbReference type="NCBI Taxonomy" id="1122177"/>
    <lineage>
        <taxon>Bacteria</taxon>
        <taxon>Pseudomonadati</taxon>
        <taxon>Bacteroidota</taxon>
        <taxon>Saprospiria</taxon>
        <taxon>Saprospirales</taxon>
        <taxon>Lewinellaceae</taxon>
        <taxon>Flavilitoribacter</taxon>
    </lineage>
</organism>
<dbReference type="NCBIfam" id="TIGR04183">
    <property type="entry name" value="Por_Secre_tail"/>
    <property type="match status" value="1"/>
</dbReference>
<accession>A0A2D0NDN8</accession>
<dbReference type="RefSeq" id="WP_099150282.1">
    <property type="nucleotide sequence ID" value="NZ_PDUD01000018.1"/>
</dbReference>
<name>A0A2D0NDN8_FLAN2</name>
<evidence type="ECO:0000256" key="4">
    <source>
        <dbReference type="RuleBase" id="RU361188"/>
    </source>
</evidence>
<evidence type="ECO:0000256" key="1">
    <source>
        <dbReference type="ARBA" id="ARBA00005382"/>
    </source>
</evidence>
<dbReference type="InterPro" id="IPR001139">
    <property type="entry name" value="Glyco_hydro_30"/>
</dbReference>
<dbReference type="InterPro" id="IPR036116">
    <property type="entry name" value="FN3_sf"/>
</dbReference>
<feature type="domain" description="Fibronectin type-III" evidence="5">
    <location>
        <begin position="469"/>
        <end position="559"/>
    </location>
</feature>
<dbReference type="InterPro" id="IPR000772">
    <property type="entry name" value="Ricin_B_lectin"/>
</dbReference>
<dbReference type="InterPro" id="IPR033453">
    <property type="entry name" value="Glyco_hydro_30_TIM-barrel"/>
</dbReference>
<dbReference type="CDD" id="cd00161">
    <property type="entry name" value="beta-trefoil_Ricin-like"/>
    <property type="match status" value="1"/>
</dbReference>
<dbReference type="InterPro" id="IPR017853">
    <property type="entry name" value="GH"/>
</dbReference>
<reference evidence="6 7" key="1">
    <citation type="submission" date="2017-10" db="EMBL/GenBank/DDBJ databases">
        <title>The draft genome sequence of Lewinella nigricans NBRC 102662.</title>
        <authorList>
            <person name="Wang K."/>
        </authorList>
    </citation>
    <scope>NUCLEOTIDE SEQUENCE [LARGE SCALE GENOMIC DNA]</scope>
    <source>
        <strain evidence="6 7">NBRC 102662</strain>
    </source>
</reference>
<dbReference type="SMART" id="SM00458">
    <property type="entry name" value="RICIN"/>
    <property type="match status" value="1"/>
</dbReference>
<sequence>MRLSSFFPIVLAILIGLQLSAQTVTPWLTRGDASVLLSPQTVTAFSTNSSNANNTITLNESIGYQSIEGFGFCLTQGSAEVINGLNANERAALLDELFGPDGLGISTLRISIGASDLSNSTYSYNEVSGDVNMVNFSLAGPDLTHLVPLLQDILAINPDLLILATPWTAPTWMKTNGTWIGGSLDPTYYAAYSLYFVKYLEAMQSHGIDIWAVTPQNEPENPYNEPSMLMSASEQTDFINNHLGPDLQLAGFTTKIIAFDHNCDNTAYPISVLNNSPYASGAAFHLYAGDISAMSTVRNATGKDVYFTEQFTSSNGSFIGDFGWHLRNVVIGSMNNWSRSVLEWNLATDSNYGPRTPGGCTECLGAVTINSPTSFTRNVSYYIIGQIAKFVAPGALKIDAASGSSYIYATAFRNADGSTVVLAYNDRQKTEKVYITDGINGGFEYDIPKKSAMTFIWTSSAPPQTPPAAPDNLNATAAGSSAIDLSWSDNSNNEANFELERSPDGSSNWMNVANPAGNTSSATDNGLSAETTYYYRIRATNAAGSSAWSNTANATTEADQGGGGITGTFNIIAQHSDKGLDVINQSGNNNANVQQWEVLNGGGDNQRWQVSENGSGAYLIQAVHSGKCLAIFRPNKTNVVQQNCDGSDQQSWLITDLGGGYYQLENVENGLSVGVENADLSNGGNVETQTFSGATHQKWRFEPVSSNRISPDRGQLDSQRPRSDILLYPNPVQDRLRITLPAGTYRTAQLEFFDPNGRLVQTYPLEEGISGDISVSVQALPVGTYVLSLNTSGEVRYSKRFTISR</sequence>
<dbReference type="Proteomes" id="UP000223913">
    <property type="component" value="Unassembled WGS sequence"/>
</dbReference>
<keyword evidence="2" id="KW-0732">Signal</keyword>
<dbReference type="SUPFAM" id="SSF49265">
    <property type="entry name" value="Fibronectin type III"/>
    <property type="match status" value="1"/>
</dbReference>
<dbReference type="InterPro" id="IPR033452">
    <property type="entry name" value="GH30_C"/>
</dbReference>
<dbReference type="Gene3D" id="2.80.10.50">
    <property type="match status" value="2"/>
</dbReference>
<dbReference type="GO" id="GO:0016020">
    <property type="term" value="C:membrane"/>
    <property type="evidence" value="ECO:0007669"/>
    <property type="project" value="GOC"/>
</dbReference>
<dbReference type="Pfam" id="PF17189">
    <property type="entry name" value="Glyco_hydro_30C"/>
    <property type="match status" value="1"/>
</dbReference>
<keyword evidence="3 4" id="KW-0378">Hydrolase</keyword>
<dbReference type="SMART" id="SM00060">
    <property type="entry name" value="FN3"/>
    <property type="match status" value="1"/>
</dbReference>
<dbReference type="InterPro" id="IPR013783">
    <property type="entry name" value="Ig-like_fold"/>
</dbReference>
<dbReference type="InterPro" id="IPR013780">
    <property type="entry name" value="Glyco_hydro_b"/>
</dbReference>
<comment type="similarity">
    <text evidence="1 4">Belongs to the glycosyl hydrolase 30 family.</text>
</comment>
<dbReference type="Pfam" id="PF14200">
    <property type="entry name" value="RicinB_lectin_2"/>
    <property type="match status" value="1"/>
</dbReference>
<dbReference type="PANTHER" id="PTHR11069">
    <property type="entry name" value="GLUCOSYLCERAMIDASE"/>
    <property type="match status" value="1"/>
</dbReference>
<protein>
    <submittedName>
        <fullName evidence="6">Beta-glucosidase</fullName>
    </submittedName>
</protein>
<evidence type="ECO:0000256" key="3">
    <source>
        <dbReference type="ARBA" id="ARBA00022801"/>
    </source>
</evidence>
<proteinExistence type="inferred from homology"/>
<keyword evidence="4" id="KW-0326">Glycosidase</keyword>
<dbReference type="PROSITE" id="PS50231">
    <property type="entry name" value="RICIN_B_LECTIN"/>
    <property type="match status" value="1"/>
</dbReference>